<dbReference type="Proteomes" id="UP000039865">
    <property type="component" value="Unassembled WGS sequence"/>
</dbReference>
<keyword evidence="4" id="KW-0862">Zinc</keyword>
<proteinExistence type="inferred from homology"/>
<keyword evidence="5" id="KW-0472">Membrane</keyword>
<evidence type="ECO:0000256" key="2">
    <source>
        <dbReference type="ARBA" id="ARBA00005975"/>
    </source>
</evidence>
<dbReference type="GO" id="GO:0016020">
    <property type="term" value="C:membrane"/>
    <property type="evidence" value="ECO:0007669"/>
    <property type="project" value="UniProtKB-SubCell"/>
</dbReference>
<name>A0A077ZW59_STYLE</name>
<dbReference type="Pfam" id="PF10601">
    <property type="entry name" value="zf-LITAF-like"/>
    <property type="match status" value="2"/>
</dbReference>
<comment type="similarity">
    <text evidence="2">Belongs to the CDIP1/LITAF family.</text>
</comment>
<dbReference type="InterPro" id="IPR006629">
    <property type="entry name" value="LITAF"/>
</dbReference>
<accession>A0A077ZW59</accession>
<evidence type="ECO:0000313" key="8">
    <source>
        <dbReference type="Proteomes" id="UP000039865"/>
    </source>
</evidence>
<dbReference type="PANTHER" id="PTHR23292">
    <property type="entry name" value="LIPOPOLYSACCHARIDE-INDUCED TUMOR NECROSIS FACTOR-ALPHA FACTOR"/>
    <property type="match status" value="1"/>
</dbReference>
<dbReference type="EMBL" id="CCKQ01002418">
    <property type="protein sequence ID" value="CDW73505.1"/>
    <property type="molecule type" value="Genomic_DNA"/>
</dbReference>
<evidence type="ECO:0000256" key="1">
    <source>
        <dbReference type="ARBA" id="ARBA00004170"/>
    </source>
</evidence>
<feature type="domain" description="LITAF" evidence="6">
    <location>
        <begin position="40"/>
        <end position="123"/>
    </location>
</feature>
<gene>
    <name evidence="7" type="primary">Contig2554.g2737</name>
    <name evidence="7" type="ORF">STYLEM_2485</name>
</gene>
<keyword evidence="8" id="KW-1185">Reference proteome</keyword>
<dbReference type="SMART" id="SM00714">
    <property type="entry name" value="LITAF"/>
    <property type="match status" value="2"/>
</dbReference>
<feature type="domain" description="LITAF" evidence="6">
    <location>
        <begin position="195"/>
        <end position="278"/>
    </location>
</feature>
<dbReference type="AlphaFoldDB" id="A0A077ZW59"/>
<evidence type="ECO:0000259" key="6">
    <source>
        <dbReference type="PROSITE" id="PS51837"/>
    </source>
</evidence>
<dbReference type="GO" id="GO:0008270">
    <property type="term" value="F:zinc ion binding"/>
    <property type="evidence" value="ECO:0007669"/>
    <property type="project" value="TreeGrafter"/>
</dbReference>
<dbReference type="PROSITE" id="PS51837">
    <property type="entry name" value="LITAF"/>
    <property type="match status" value="2"/>
</dbReference>
<dbReference type="InterPro" id="IPR037519">
    <property type="entry name" value="LITAF_fam"/>
</dbReference>
<evidence type="ECO:0000256" key="5">
    <source>
        <dbReference type="ARBA" id="ARBA00023136"/>
    </source>
</evidence>
<keyword evidence="3" id="KW-0479">Metal-binding</keyword>
<organism evidence="7 8">
    <name type="scientific">Stylonychia lemnae</name>
    <name type="common">Ciliate</name>
    <dbReference type="NCBI Taxonomy" id="5949"/>
    <lineage>
        <taxon>Eukaryota</taxon>
        <taxon>Sar</taxon>
        <taxon>Alveolata</taxon>
        <taxon>Ciliophora</taxon>
        <taxon>Intramacronucleata</taxon>
        <taxon>Spirotrichea</taxon>
        <taxon>Stichotrichia</taxon>
        <taxon>Sporadotrichida</taxon>
        <taxon>Oxytrichidae</taxon>
        <taxon>Stylonychinae</taxon>
        <taxon>Stylonychia</taxon>
    </lineage>
</organism>
<reference evidence="7 8" key="1">
    <citation type="submission" date="2014-06" db="EMBL/GenBank/DDBJ databases">
        <authorList>
            <person name="Swart Estienne"/>
        </authorList>
    </citation>
    <scope>NUCLEOTIDE SEQUENCE [LARGE SCALE GENOMIC DNA]</scope>
    <source>
        <strain evidence="7 8">130c</strain>
    </source>
</reference>
<dbReference type="PANTHER" id="PTHR23292:SF6">
    <property type="entry name" value="FI16602P1-RELATED"/>
    <property type="match status" value="1"/>
</dbReference>
<evidence type="ECO:0000256" key="4">
    <source>
        <dbReference type="ARBA" id="ARBA00022833"/>
    </source>
</evidence>
<comment type="subcellular location">
    <subcellularLocation>
        <location evidence="1">Membrane</location>
        <topology evidence="1">Peripheral membrane protein</topology>
    </subcellularLocation>
</comment>
<dbReference type="InParanoid" id="A0A077ZW59"/>
<sequence length="278" mass="31237">MKVFNLHQTILQLLMALKTNNIPSQITILPGPMPNPRSSGSDNVAFIKRVFTERPIRMKCGNCGSDDFTKPKTFNGAASWGSCILLFCCGFPLCSCIPLCSPCCWDAEHHCQKCGYQPVNNENQDYTQGQPIYGQPVGYVPQNPFEPGYNEYQARLRQMEANGGYLPPTGRQNHSTDNYPKPQQRYMSGFSYNDRRHRSNSDVKIVRTNDPVSLYCENCQAQVNTQVISYPGPYAWGACAVCCLMGCFICCCVPLCLDPLNHSRHFCDRCNKLLAENN</sequence>
<dbReference type="OrthoDB" id="5852176at2759"/>
<evidence type="ECO:0000313" key="7">
    <source>
        <dbReference type="EMBL" id="CDW73505.1"/>
    </source>
</evidence>
<evidence type="ECO:0000256" key="3">
    <source>
        <dbReference type="ARBA" id="ARBA00022723"/>
    </source>
</evidence>
<protein>
    <recommendedName>
        <fullName evidence="6">LITAF domain-containing protein</fullName>
    </recommendedName>
</protein>